<dbReference type="Proteomes" id="UP000885826">
    <property type="component" value="Unassembled WGS sequence"/>
</dbReference>
<evidence type="ECO:0000259" key="1">
    <source>
        <dbReference type="Pfam" id="PF20094"/>
    </source>
</evidence>
<dbReference type="NCBIfam" id="TIGR04514">
    <property type="entry name" value="GWxTD_dom"/>
    <property type="match status" value="1"/>
</dbReference>
<proteinExistence type="predicted"/>
<evidence type="ECO:0000313" key="3">
    <source>
        <dbReference type="Proteomes" id="UP000885826"/>
    </source>
</evidence>
<name>A0A9C9K0R2_UNCW3</name>
<organism evidence="2 3">
    <name type="scientific">candidate division WOR-3 bacterium</name>
    <dbReference type="NCBI Taxonomy" id="2052148"/>
    <lineage>
        <taxon>Bacteria</taxon>
        <taxon>Bacteria division WOR-3</taxon>
    </lineage>
</organism>
<comment type="caution">
    <text evidence="2">The sequence shown here is derived from an EMBL/GenBank/DDBJ whole genome shotgun (WGS) entry which is preliminary data.</text>
</comment>
<evidence type="ECO:0000313" key="2">
    <source>
        <dbReference type="EMBL" id="HEC79347.1"/>
    </source>
</evidence>
<accession>A0A9C9K0R2</accession>
<gene>
    <name evidence="2" type="ORF">ENI34_09475</name>
</gene>
<sequence>MILLIFLYAQVTWQAVNRPYSELEQELVIYFSISENRLKPVAEDSLFYVEYETQLKVFDKKHNQLTGDYWETKHIRDTATINDSVKLKMPKESDYFEMKIIDLNGGEVFRTTDKILKIKYIGDIQWSITKDTLTVVYTIINPNAEVDWMLIKIEELEQTFTVEKGRFHDTIKVDVSTLPNGNYKLRIEMYADSRKLDLVQVPITVSRIFFLDDASWNLKVEQLMYIATPNEIKKLKDAKKSERDSLWRSFWEQHDPTPNTPYNEKEIEYFERIEYCEAHFSHGDTGWRSDRAKIYVKYGPPDEIQSYPYYSPPKNPYNPIPTLYDAYLVWNYYRINRQFIFGDKHGLGQYILLNPGGSNL</sequence>
<protein>
    <submittedName>
        <fullName evidence="2">GWxTD domain-containing protein</fullName>
    </submittedName>
</protein>
<dbReference type="InterPro" id="IPR030959">
    <property type="entry name" value="GWxTD_dom"/>
</dbReference>
<feature type="domain" description="GWxTD" evidence="1">
    <location>
        <begin position="210"/>
        <end position="306"/>
    </location>
</feature>
<dbReference type="EMBL" id="DRIG01000096">
    <property type="protein sequence ID" value="HEC79347.1"/>
    <property type="molecule type" value="Genomic_DNA"/>
</dbReference>
<reference evidence="2" key="1">
    <citation type="journal article" date="2020" name="mSystems">
        <title>Genome- and Community-Level Interaction Insights into Carbon Utilization and Element Cycling Functions of Hydrothermarchaeota in Hydrothermal Sediment.</title>
        <authorList>
            <person name="Zhou Z."/>
            <person name="Liu Y."/>
            <person name="Xu W."/>
            <person name="Pan J."/>
            <person name="Luo Z.H."/>
            <person name="Li M."/>
        </authorList>
    </citation>
    <scope>NUCLEOTIDE SEQUENCE</scope>
    <source>
        <strain evidence="2">HyVt-388</strain>
    </source>
</reference>
<dbReference type="Pfam" id="PF20094">
    <property type="entry name" value="GWxTD_dom"/>
    <property type="match status" value="1"/>
</dbReference>
<dbReference type="AlphaFoldDB" id="A0A9C9K0R2"/>